<comment type="caution">
    <text evidence="1">The sequence shown here is derived from an EMBL/GenBank/DDBJ whole genome shotgun (WGS) entry which is preliminary data.</text>
</comment>
<name>A0A9X4HE77_9PSED</name>
<evidence type="ECO:0000313" key="2">
    <source>
        <dbReference type="Proteomes" id="UP001148185"/>
    </source>
</evidence>
<organism evidence="1 2">
    <name type="scientific">Pseudomonas shahriarae</name>
    <dbReference type="NCBI Taxonomy" id="2745512"/>
    <lineage>
        <taxon>Bacteria</taxon>
        <taxon>Pseudomonadati</taxon>
        <taxon>Pseudomonadota</taxon>
        <taxon>Gammaproteobacteria</taxon>
        <taxon>Pseudomonadales</taxon>
        <taxon>Pseudomonadaceae</taxon>
        <taxon>Pseudomonas</taxon>
    </lineage>
</organism>
<evidence type="ECO:0000313" key="1">
    <source>
        <dbReference type="EMBL" id="MDD1009439.1"/>
    </source>
</evidence>
<keyword evidence="2" id="KW-1185">Reference proteome</keyword>
<accession>A0A9X4HE77</accession>
<protein>
    <recommendedName>
        <fullName evidence="3">Tail fiber protein</fullName>
    </recommendedName>
</protein>
<proteinExistence type="predicted"/>
<evidence type="ECO:0008006" key="3">
    <source>
        <dbReference type="Google" id="ProtNLM"/>
    </source>
</evidence>
<gene>
    <name evidence="1" type="ORF">M5G27_18340</name>
</gene>
<dbReference type="EMBL" id="JAMDHA010000020">
    <property type="protein sequence ID" value="MDD1009439.1"/>
    <property type="molecule type" value="Genomic_DNA"/>
</dbReference>
<sequence>MPWYKSGTVSVVQNSNAVIGTSTAFIANSRVGDGFRGPDGRWYEVTNIASNTALSISPNYEGPTTAGGFYSIMPVQGYQKDLADQVRAILNDYGDRLASLGTTGNYDILPVEKGGTGAESASDARMALTAAKSGANSDITELNSLTKPLTAAQGGLASGFIEGLYLTWVSATSISLGTGAAYSPNTGRILQVLTPITISGLSLAASTWYYVYLYENAGSPAVEVVATVPAAPYNGTARMKTGDSNRRYLGAIKTNASGQIFQFQHDATGFIHWLSATNAAPFRVLNGGVQTTPVAFALSPAVPPVSYTAILTVSPNTTPTLLYAASALGQVIRQQTATAVSAGLVFPLDSTQRMGYAVLSGGSVNIDVCGFLNER</sequence>
<dbReference type="Proteomes" id="UP001148185">
    <property type="component" value="Unassembled WGS sequence"/>
</dbReference>
<reference evidence="1 2" key="1">
    <citation type="submission" date="2022-05" db="EMBL/GenBank/DDBJ databases">
        <title>Novel Pseudomonas spp. Isolated from a Rainbow Trout Aquaculture Facility.</title>
        <authorList>
            <person name="Testerman T."/>
            <person name="Graf J."/>
        </authorList>
    </citation>
    <scope>NUCLEOTIDE SEQUENCE [LARGE SCALE GENOMIC DNA]</scope>
    <source>
        <strain evidence="1 2">ID1042</strain>
    </source>
</reference>
<dbReference type="AlphaFoldDB" id="A0A9X4HE77"/>
<dbReference type="RefSeq" id="WP_273877522.1">
    <property type="nucleotide sequence ID" value="NZ_JAMDHA010000020.1"/>
</dbReference>